<evidence type="ECO:0000256" key="5">
    <source>
        <dbReference type="ARBA" id="ARBA00022771"/>
    </source>
</evidence>
<feature type="zinc finger region" description="C3H1-type" evidence="7">
    <location>
        <begin position="123"/>
        <end position="152"/>
    </location>
</feature>
<dbReference type="PROSITE" id="PS00518">
    <property type="entry name" value="ZF_RING_1"/>
    <property type="match status" value="1"/>
</dbReference>
<dbReference type="Pfam" id="PF00642">
    <property type="entry name" value="zf-CCCH"/>
    <property type="match status" value="2"/>
</dbReference>
<dbReference type="SUPFAM" id="SSF57850">
    <property type="entry name" value="RING/U-box"/>
    <property type="match status" value="1"/>
</dbReference>
<dbReference type="InterPro" id="IPR045072">
    <property type="entry name" value="MKRN-like"/>
</dbReference>
<feature type="domain" description="C3H1-type" evidence="9">
    <location>
        <begin position="123"/>
        <end position="152"/>
    </location>
</feature>
<protein>
    <recommendedName>
        <fullName evidence="2">RING-type E3 ubiquitin transferase</fullName>
        <ecNumber evidence="2">2.3.2.27</ecNumber>
    </recommendedName>
</protein>
<sequence>MDCKETIFPRRICKFFQRGLCKFGNRCRNSHQPMEYQKKQAKTCGICFEAISQNSTLFGVLPNCSHCFCFTCIQRWRQSKDFDVSVSRACPECRTVSNFVYPSRVWFEHKADKEKFILREKNRRQTIDCQFFRKGRGKCPFGNTCLYLHALPNGKKLDVGPPKQRRRRTASYVDFDVVQEIIHWLNDESDEFFDFQLYEPHDIRGLIAFDSLIDTDSDAESLDSECALFI</sequence>
<dbReference type="InterPro" id="IPR017907">
    <property type="entry name" value="Znf_RING_CS"/>
</dbReference>
<dbReference type="CDD" id="cd16521">
    <property type="entry name" value="RING-HC_MKRN"/>
    <property type="match status" value="1"/>
</dbReference>
<evidence type="ECO:0000313" key="11">
    <source>
        <dbReference type="Proteomes" id="UP000019118"/>
    </source>
</evidence>
<organism evidence="10 11">
    <name type="scientific">Dendroctonus ponderosae</name>
    <name type="common">Mountain pine beetle</name>
    <dbReference type="NCBI Taxonomy" id="77166"/>
    <lineage>
        <taxon>Eukaryota</taxon>
        <taxon>Metazoa</taxon>
        <taxon>Ecdysozoa</taxon>
        <taxon>Arthropoda</taxon>
        <taxon>Hexapoda</taxon>
        <taxon>Insecta</taxon>
        <taxon>Pterygota</taxon>
        <taxon>Neoptera</taxon>
        <taxon>Endopterygota</taxon>
        <taxon>Coleoptera</taxon>
        <taxon>Polyphaga</taxon>
        <taxon>Cucujiformia</taxon>
        <taxon>Curculionidae</taxon>
        <taxon>Scolytinae</taxon>
        <taxon>Dendroctonus</taxon>
    </lineage>
</organism>
<dbReference type="Pfam" id="PF13639">
    <property type="entry name" value="zf-RING_2"/>
    <property type="match status" value="1"/>
</dbReference>
<name>A0AAR5QEK7_DENPD</name>
<evidence type="ECO:0000256" key="1">
    <source>
        <dbReference type="ARBA" id="ARBA00000900"/>
    </source>
</evidence>
<keyword evidence="3" id="KW-0808">Transferase</keyword>
<dbReference type="EnsemblMetazoa" id="XM_019916067.1">
    <property type="protein sequence ID" value="XP_019771626.1"/>
    <property type="gene ID" value="LOC109545400"/>
</dbReference>
<dbReference type="EC" id="2.3.2.27" evidence="2"/>
<dbReference type="PANTHER" id="PTHR11224">
    <property type="entry name" value="MAKORIN-RELATED"/>
    <property type="match status" value="1"/>
</dbReference>
<dbReference type="GO" id="GO:0000209">
    <property type="term" value="P:protein polyubiquitination"/>
    <property type="evidence" value="ECO:0007669"/>
    <property type="project" value="InterPro"/>
</dbReference>
<feature type="zinc finger region" description="C3H1-type" evidence="7">
    <location>
        <begin position="7"/>
        <end position="34"/>
    </location>
</feature>
<feature type="domain" description="RING-type" evidence="8">
    <location>
        <begin position="44"/>
        <end position="94"/>
    </location>
</feature>
<evidence type="ECO:0000256" key="2">
    <source>
        <dbReference type="ARBA" id="ARBA00012483"/>
    </source>
</evidence>
<reference evidence="10" key="2">
    <citation type="submission" date="2024-08" db="UniProtKB">
        <authorList>
            <consortium name="EnsemblMetazoa"/>
        </authorList>
    </citation>
    <scope>IDENTIFICATION</scope>
</reference>
<evidence type="ECO:0000259" key="9">
    <source>
        <dbReference type="PROSITE" id="PS50103"/>
    </source>
</evidence>
<evidence type="ECO:0000256" key="6">
    <source>
        <dbReference type="ARBA" id="ARBA00022833"/>
    </source>
</evidence>
<dbReference type="SUPFAM" id="SSF90229">
    <property type="entry name" value="CCCH zinc finger"/>
    <property type="match status" value="1"/>
</dbReference>
<keyword evidence="6 7" id="KW-0862">Zinc</keyword>
<dbReference type="PROSITE" id="PS50089">
    <property type="entry name" value="ZF_RING_2"/>
    <property type="match status" value="1"/>
</dbReference>
<dbReference type="InterPro" id="IPR036855">
    <property type="entry name" value="Znf_CCCH_sf"/>
</dbReference>
<dbReference type="InterPro" id="IPR001841">
    <property type="entry name" value="Znf_RING"/>
</dbReference>
<proteinExistence type="predicted"/>
<keyword evidence="5 7" id="KW-0863">Zinc-finger</keyword>
<feature type="domain" description="C3H1-type" evidence="9">
    <location>
        <begin position="7"/>
        <end position="34"/>
    </location>
</feature>
<dbReference type="Gene3D" id="3.30.40.10">
    <property type="entry name" value="Zinc/RING finger domain, C3HC4 (zinc finger)"/>
    <property type="match status" value="1"/>
</dbReference>
<keyword evidence="4 7" id="KW-0479">Metal-binding</keyword>
<evidence type="ECO:0000313" key="10">
    <source>
        <dbReference type="EnsemblMetazoa" id="XP_019771626.1"/>
    </source>
</evidence>
<dbReference type="SMART" id="SM00184">
    <property type="entry name" value="RING"/>
    <property type="match status" value="1"/>
</dbReference>
<dbReference type="GO" id="GO:0061630">
    <property type="term" value="F:ubiquitin protein ligase activity"/>
    <property type="evidence" value="ECO:0007669"/>
    <property type="project" value="UniProtKB-EC"/>
</dbReference>
<evidence type="ECO:0000256" key="4">
    <source>
        <dbReference type="ARBA" id="ARBA00022723"/>
    </source>
</evidence>
<evidence type="ECO:0000256" key="3">
    <source>
        <dbReference type="ARBA" id="ARBA00022679"/>
    </source>
</evidence>
<reference evidence="11" key="1">
    <citation type="journal article" date="2013" name="Genome Biol.">
        <title>Draft genome of the mountain pine beetle, Dendroctonus ponderosae Hopkins, a major forest pest.</title>
        <authorList>
            <person name="Keeling C.I."/>
            <person name="Yuen M.M."/>
            <person name="Liao N.Y."/>
            <person name="Docking T.R."/>
            <person name="Chan S.K."/>
            <person name="Taylor G.A."/>
            <person name="Palmquist D.L."/>
            <person name="Jackman S.D."/>
            <person name="Nguyen A."/>
            <person name="Li M."/>
            <person name="Henderson H."/>
            <person name="Janes J.K."/>
            <person name="Zhao Y."/>
            <person name="Pandoh P."/>
            <person name="Moore R."/>
            <person name="Sperling F.A."/>
            <person name="Huber D.P."/>
            <person name="Birol I."/>
            <person name="Jones S.J."/>
            <person name="Bohlmann J."/>
        </authorList>
    </citation>
    <scope>NUCLEOTIDE SEQUENCE</scope>
</reference>
<evidence type="ECO:0000256" key="7">
    <source>
        <dbReference type="PROSITE-ProRule" id="PRU00723"/>
    </source>
</evidence>
<keyword evidence="11" id="KW-1185">Reference proteome</keyword>
<dbReference type="InterPro" id="IPR013083">
    <property type="entry name" value="Znf_RING/FYVE/PHD"/>
</dbReference>
<dbReference type="SMART" id="SM00356">
    <property type="entry name" value="ZnF_C3H1"/>
    <property type="match status" value="2"/>
</dbReference>
<evidence type="ECO:0000259" key="8">
    <source>
        <dbReference type="PROSITE" id="PS50089"/>
    </source>
</evidence>
<comment type="catalytic activity">
    <reaction evidence="1">
        <text>S-ubiquitinyl-[E2 ubiquitin-conjugating enzyme]-L-cysteine + [acceptor protein]-L-lysine = [E2 ubiquitin-conjugating enzyme]-L-cysteine + N(6)-ubiquitinyl-[acceptor protein]-L-lysine.</text>
        <dbReference type="EC" id="2.3.2.27"/>
    </reaction>
</comment>
<dbReference type="GO" id="GO:0008270">
    <property type="term" value="F:zinc ion binding"/>
    <property type="evidence" value="ECO:0007669"/>
    <property type="project" value="UniProtKB-KW"/>
</dbReference>
<accession>A0AAR5QEK7</accession>
<dbReference type="AlphaFoldDB" id="A0AAR5QEK7"/>
<dbReference type="PROSITE" id="PS50103">
    <property type="entry name" value="ZF_C3H1"/>
    <property type="match status" value="2"/>
</dbReference>
<dbReference type="PANTHER" id="PTHR11224:SF10">
    <property type="entry name" value="IP09428P-RELATED"/>
    <property type="match status" value="1"/>
</dbReference>
<dbReference type="InterPro" id="IPR000571">
    <property type="entry name" value="Znf_CCCH"/>
</dbReference>
<dbReference type="Proteomes" id="UP000019118">
    <property type="component" value="Unassembled WGS sequence"/>
</dbReference>
<dbReference type="Gene3D" id="4.10.1000.10">
    <property type="entry name" value="Zinc finger, CCCH-type"/>
    <property type="match status" value="1"/>
</dbReference>